<gene>
    <name evidence="5" type="ORF">BK123_27555</name>
</gene>
<reference evidence="5 6" key="1">
    <citation type="submission" date="2016-11" db="EMBL/GenBank/DDBJ databases">
        <title>Paenibacillus species isolates.</title>
        <authorList>
            <person name="Beno S.M."/>
        </authorList>
    </citation>
    <scope>NUCLEOTIDE SEQUENCE [LARGE SCALE GENOMIC DNA]</scope>
    <source>
        <strain evidence="5 6">FSL F4-0100</strain>
    </source>
</reference>
<dbReference type="PANTHER" id="PTHR30408:SF12">
    <property type="entry name" value="TYPE I RESTRICTION ENZYME MJAVIII SPECIFICITY SUBUNIT"/>
    <property type="match status" value="1"/>
</dbReference>
<proteinExistence type="inferred from homology"/>
<dbReference type="Proteomes" id="UP000187074">
    <property type="component" value="Unassembled WGS sequence"/>
</dbReference>
<dbReference type="GO" id="GO:0009307">
    <property type="term" value="P:DNA restriction-modification system"/>
    <property type="evidence" value="ECO:0007669"/>
    <property type="project" value="UniProtKB-KW"/>
</dbReference>
<comment type="caution">
    <text evidence="5">The sequence shown here is derived from an EMBL/GenBank/DDBJ whole genome shotgun (WGS) entry which is preliminary data.</text>
</comment>
<keyword evidence="3" id="KW-0238">DNA-binding</keyword>
<dbReference type="InterPro" id="IPR052021">
    <property type="entry name" value="Type-I_RS_S_subunit"/>
</dbReference>
<dbReference type="PANTHER" id="PTHR30408">
    <property type="entry name" value="TYPE-1 RESTRICTION ENZYME ECOKI SPECIFICITY PROTEIN"/>
    <property type="match status" value="1"/>
</dbReference>
<keyword evidence="2" id="KW-0680">Restriction system</keyword>
<accession>A0A1R1AUK5</accession>
<evidence type="ECO:0000313" key="5">
    <source>
        <dbReference type="EMBL" id="OME89240.1"/>
    </source>
</evidence>
<dbReference type="GO" id="GO:0003677">
    <property type="term" value="F:DNA binding"/>
    <property type="evidence" value="ECO:0007669"/>
    <property type="project" value="UniProtKB-KW"/>
</dbReference>
<evidence type="ECO:0000259" key="4">
    <source>
        <dbReference type="Pfam" id="PF01420"/>
    </source>
</evidence>
<evidence type="ECO:0000313" key="6">
    <source>
        <dbReference type="Proteomes" id="UP000187074"/>
    </source>
</evidence>
<evidence type="ECO:0000256" key="3">
    <source>
        <dbReference type="ARBA" id="ARBA00023125"/>
    </source>
</evidence>
<dbReference type="InterPro" id="IPR044946">
    <property type="entry name" value="Restrct_endonuc_typeI_TRD_sf"/>
</dbReference>
<organism evidence="5 6">
    <name type="scientific">Paenibacillus lautus</name>
    <name type="common">Bacillus lautus</name>
    <dbReference type="NCBI Taxonomy" id="1401"/>
    <lineage>
        <taxon>Bacteria</taxon>
        <taxon>Bacillati</taxon>
        <taxon>Bacillota</taxon>
        <taxon>Bacilli</taxon>
        <taxon>Bacillales</taxon>
        <taxon>Paenibacillaceae</taxon>
        <taxon>Paenibacillus</taxon>
    </lineage>
</organism>
<evidence type="ECO:0000256" key="2">
    <source>
        <dbReference type="ARBA" id="ARBA00022747"/>
    </source>
</evidence>
<feature type="domain" description="Type I restriction modification DNA specificity" evidence="4">
    <location>
        <begin position="192"/>
        <end position="354"/>
    </location>
</feature>
<dbReference type="STRING" id="1401.BK123_27555"/>
<name>A0A1R1AUK5_PAELA</name>
<protein>
    <recommendedName>
        <fullName evidence="4">Type I restriction modification DNA specificity domain-containing protein</fullName>
    </recommendedName>
</protein>
<dbReference type="EMBL" id="MRTF01000011">
    <property type="protein sequence ID" value="OME89240.1"/>
    <property type="molecule type" value="Genomic_DNA"/>
</dbReference>
<evidence type="ECO:0000256" key="1">
    <source>
        <dbReference type="ARBA" id="ARBA00010923"/>
    </source>
</evidence>
<sequence>MSRVRLGDVAKERRETCKVRKDGYPIVGLEHLIPEEITLTAWDEGKENTFTKLFRKGDILFGRRRAYLRKAAVAPFDGICSGDITVIETMPEKILPELLPFVIQNDALFNFAVGKSAGSLSPRVKWENLKNYEFELPNIDKQRELSKLLWAIDTTKKTYCKLLQKTDELVKSQFIEMFGDPTKNEKGFPLLTIDDVIKFEGGNQPERKYFETTPSEENIRLIQIRDYKTDEYITYIPKSMAKKFCTADDIMIGRYGPPIFQILRGLEGAYNVALLKAVPKIGNCDFVREFLKQKPLFDYLESLSQRTAGQTGIDMEALKKYPFPYPPIDLQNRFAEFVRQSDKSKFELEQALKELNSTYKRIISENLG</sequence>
<dbReference type="Pfam" id="PF01420">
    <property type="entry name" value="Methylase_S"/>
    <property type="match status" value="2"/>
</dbReference>
<dbReference type="Gene3D" id="3.90.220.20">
    <property type="entry name" value="DNA methylase specificity domains"/>
    <property type="match status" value="2"/>
</dbReference>
<dbReference type="InterPro" id="IPR000055">
    <property type="entry name" value="Restrct_endonuc_typeI_TRD"/>
</dbReference>
<feature type="domain" description="Type I restriction modification DNA specificity" evidence="4">
    <location>
        <begin position="4"/>
        <end position="154"/>
    </location>
</feature>
<comment type="similarity">
    <text evidence="1">Belongs to the type-I restriction system S methylase family.</text>
</comment>
<dbReference type="AlphaFoldDB" id="A0A1R1AUK5"/>
<dbReference type="SUPFAM" id="SSF116734">
    <property type="entry name" value="DNA methylase specificity domain"/>
    <property type="match status" value="2"/>
</dbReference>